<evidence type="ECO:0000313" key="5">
    <source>
        <dbReference type="WBParaSite" id="TMUE_3000014132.1"/>
    </source>
</evidence>
<feature type="domain" description="Apple" evidence="3">
    <location>
        <begin position="98"/>
        <end position="187"/>
    </location>
</feature>
<evidence type="ECO:0000256" key="1">
    <source>
        <dbReference type="SAM" id="MobiDB-lite"/>
    </source>
</evidence>
<dbReference type="Gene3D" id="3.50.4.10">
    <property type="entry name" value="Hepatocyte Growth Factor"/>
    <property type="match status" value="2"/>
</dbReference>
<dbReference type="Pfam" id="PF00024">
    <property type="entry name" value="PAN_1"/>
    <property type="match status" value="1"/>
</dbReference>
<evidence type="ECO:0000313" key="4">
    <source>
        <dbReference type="Proteomes" id="UP000046395"/>
    </source>
</evidence>
<proteinExistence type="predicted"/>
<feature type="region of interest" description="Disordered" evidence="1">
    <location>
        <begin position="453"/>
        <end position="489"/>
    </location>
</feature>
<evidence type="ECO:0000256" key="2">
    <source>
        <dbReference type="SAM" id="SignalP"/>
    </source>
</evidence>
<dbReference type="CDD" id="cd01099">
    <property type="entry name" value="PAN_AP_HGF"/>
    <property type="match status" value="1"/>
</dbReference>
<feature type="domain" description="Apple" evidence="3">
    <location>
        <begin position="306"/>
        <end position="391"/>
    </location>
</feature>
<dbReference type="PANTHER" id="PTHR47327">
    <property type="entry name" value="FI18240P1-RELATED"/>
    <property type="match status" value="1"/>
</dbReference>
<dbReference type="Proteomes" id="UP000046395">
    <property type="component" value="Unassembled WGS sequence"/>
</dbReference>
<dbReference type="SUPFAM" id="SSF57414">
    <property type="entry name" value="Hairpin loop containing domain-like"/>
    <property type="match status" value="2"/>
</dbReference>
<accession>A0A5S6R4L5</accession>
<feature type="domain" description="Apple" evidence="3">
    <location>
        <begin position="207"/>
        <end position="297"/>
    </location>
</feature>
<dbReference type="PANTHER" id="PTHR47327:SF1">
    <property type="entry name" value="RE15579P"/>
    <property type="match status" value="1"/>
</dbReference>
<dbReference type="WBParaSite" id="TMUE_3000014132.1">
    <property type="protein sequence ID" value="TMUE_3000014132.1"/>
    <property type="gene ID" value="WBGene00289185"/>
</dbReference>
<feature type="chain" id="PRO_5024402917" evidence="2">
    <location>
        <begin position="51"/>
        <end position="489"/>
    </location>
</feature>
<sequence>MSRMAGYSTYFKRSGNLLHEHCHTMVRCSGVASVVNLLFLLLTAPCGTNAYGTETVAPSYGQNSVQSGYGSATNVFVQQLPTYTGGQPPQTIPAASSCYVDMKCFSCSPGFSIAQGFPFERRTPVTCEECLDLCLEKQSNPYPYCCRSVVYDFAYRTCDLFAVDGKSPPQVVTKYATRSYFVPTGQCTKKPTVVQQPGDQPVEAAVCPEGQLPKVVEVPGYEDAGASSGSVLSDYSMKECAEACISNKDKDGNALSLGEPCAAIVYQGRDCHMSSKKVDRVGTLRPSPDSTYMMIECFPEKLVTECPNNFVYAPKHVLVGFAKAVVTASSERECIEQCLMSNEALGFYCKSGMYYFEDNSENCILNTESRSTQPNVYTEEATSVVYFELGCGRTGRRLAQKFRKTFSQALFDLPLTGLWTAWSRCPSQTGMSVRYRTCRDKDVRNCPKEVRNCSGVQPASALPTKPSAGRFPDDDLRKRKKDQPPMRRQ</sequence>
<organism evidence="4 5">
    <name type="scientific">Trichuris muris</name>
    <name type="common">Mouse whipworm</name>
    <dbReference type="NCBI Taxonomy" id="70415"/>
    <lineage>
        <taxon>Eukaryota</taxon>
        <taxon>Metazoa</taxon>
        <taxon>Ecdysozoa</taxon>
        <taxon>Nematoda</taxon>
        <taxon>Enoplea</taxon>
        <taxon>Dorylaimia</taxon>
        <taxon>Trichinellida</taxon>
        <taxon>Trichuridae</taxon>
        <taxon>Trichuris</taxon>
    </lineage>
</organism>
<dbReference type="PROSITE" id="PS50948">
    <property type="entry name" value="PAN"/>
    <property type="match status" value="3"/>
</dbReference>
<dbReference type="InterPro" id="IPR052774">
    <property type="entry name" value="Celegans_DevNeuronal_Protein"/>
</dbReference>
<feature type="signal peptide" evidence="2">
    <location>
        <begin position="1"/>
        <end position="50"/>
    </location>
</feature>
<reference evidence="5" key="1">
    <citation type="submission" date="2019-12" db="UniProtKB">
        <authorList>
            <consortium name="WormBaseParasite"/>
        </authorList>
    </citation>
    <scope>IDENTIFICATION</scope>
</reference>
<protein>
    <submittedName>
        <fullName evidence="5">Apple domain-containing protein</fullName>
    </submittedName>
</protein>
<dbReference type="GO" id="GO:0009653">
    <property type="term" value="P:anatomical structure morphogenesis"/>
    <property type="evidence" value="ECO:0007669"/>
    <property type="project" value="TreeGrafter"/>
</dbReference>
<keyword evidence="2" id="KW-0732">Signal</keyword>
<feature type="compositionally biased region" description="Basic and acidic residues" evidence="1">
    <location>
        <begin position="471"/>
        <end position="489"/>
    </location>
</feature>
<dbReference type="InterPro" id="IPR003609">
    <property type="entry name" value="Pan_app"/>
</dbReference>
<evidence type="ECO:0000259" key="3">
    <source>
        <dbReference type="PROSITE" id="PS50948"/>
    </source>
</evidence>
<dbReference type="SMART" id="SM00473">
    <property type="entry name" value="PAN_AP"/>
    <property type="match status" value="3"/>
</dbReference>
<dbReference type="AlphaFoldDB" id="A0A5S6R4L5"/>
<keyword evidence="4" id="KW-1185">Reference proteome</keyword>
<name>A0A5S6R4L5_TRIMR</name>